<dbReference type="InterPro" id="IPR014729">
    <property type="entry name" value="Rossmann-like_a/b/a_fold"/>
</dbReference>
<feature type="region of interest" description="Disordered" evidence="1">
    <location>
        <begin position="1"/>
        <end position="81"/>
    </location>
</feature>
<dbReference type="CDD" id="cd23659">
    <property type="entry name" value="USP_At3g01520-like"/>
    <property type="match status" value="1"/>
</dbReference>
<sequence>MHHLPTPPLRSAMRHSSRPSSPSPSPVPLGSPPTSTSGLITSPQITQSQLPPSTTSYGLASPPTSYGKLPRAVTSSSLGTPAGYTPKVSFDTFENPMDDALFSFTLQVKSEGYKRTRRTRVFLCAASPDESGMEALDWALESLCQDDDEFIVVRGFDTGELDKDHDTLREEARDLMKMIGQKNVEYDPDRKLSIVVEFVASKITETIERMIALYRPDSLIVGTRGEKSFLQQVGQAVGSRVGSVSRYCLSHSPVPVIVVSPHRRRTMEKRRADPKRKTQYEELTQAKHHGHHGHPIHQTVSATL</sequence>
<dbReference type="eggNOG" id="ENOG502RYEB">
    <property type="taxonomic scope" value="Eukaryota"/>
</dbReference>
<dbReference type="AlphaFoldDB" id="G4TF37"/>
<gene>
    <name evidence="3" type="ORF">PIIN_03876</name>
</gene>
<evidence type="ECO:0000259" key="2">
    <source>
        <dbReference type="Pfam" id="PF00582"/>
    </source>
</evidence>
<dbReference type="InParanoid" id="G4TF37"/>
<dbReference type="HOGENOM" id="CLU_060788_0_0_1"/>
<keyword evidence="4" id="KW-1185">Reference proteome</keyword>
<proteinExistence type="predicted"/>
<dbReference type="Pfam" id="PF00582">
    <property type="entry name" value="Usp"/>
    <property type="match status" value="1"/>
</dbReference>
<dbReference type="Proteomes" id="UP000007148">
    <property type="component" value="Unassembled WGS sequence"/>
</dbReference>
<dbReference type="OMA" id="KCVEYDP"/>
<protein>
    <recommendedName>
        <fullName evidence="2">UspA domain-containing protein</fullName>
    </recommendedName>
</protein>
<dbReference type="PANTHER" id="PTHR47815:SF1">
    <property type="entry name" value="UNIVERSAL STRESS PROTEIN A FAMILY PROTEIN C25B2.10"/>
    <property type="match status" value="1"/>
</dbReference>
<organism evidence="3 4">
    <name type="scientific">Serendipita indica (strain DSM 11827)</name>
    <name type="common">Root endophyte fungus</name>
    <name type="synonym">Piriformospora indica</name>
    <dbReference type="NCBI Taxonomy" id="1109443"/>
    <lineage>
        <taxon>Eukaryota</taxon>
        <taxon>Fungi</taxon>
        <taxon>Dikarya</taxon>
        <taxon>Basidiomycota</taxon>
        <taxon>Agaricomycotina</taxon>
        <taxon>Agaricomycetes</taxon>
        <taxon>Sebacinales</taxon>
        <taxon>Serendipitaceae</taxon>
        <taxon>Serendipita</taxon>
    </lineage>
</organism>
<feature type="domain" description="UspA" evidence="2">
    <location>
        <begin position="122"/>
        <end position="259"/>
    </location>
</feature>
<dbReference type="OrthoDB" id="843225at2759"/>
<dbReference type="InterPro" id="IPR006016">
    <property type="entry name" value="UspA"/>
</dbReference>
<dbReference type="SUPFAM" id="SSF52402">
    <property type="entry name" value="Adenine nucleotide alpha hydrolases-like"/>
    <property type="match status" value="1"/>
</dbReference>
<dbReference type="Gene3D" id="3.40.50.620">
    <property type="entry name" value="HUPs"/>
    <property type="match status" value="1"/>
</dbReference>
<feature type="compositionally biased region" description="Polar residues" evidence="1">
    <location>
        <begin position="40"/>
        <end position="64"/>
    </location>
</feature>
<dbReference type="EMBL" id="CAFZ01000067">
    <property type="protein sequence ID" value="CCA69936.1"/>
    <property type="molecule type" value="Genomic_DNA"/>
</dbReference>
<feature type="region of interest" description="Disordered" evidence="1">
    <location>
        <begin position="285"/>
        <end position="304"/>
    </location>
</feature>
<reference evidence="3 4" key="1">
    <citation type="journal article" date="2011" name="PLoS Pathog.">
        <title>Endophytic Life Strategies Decoded by Genome and Transcriptome Analyses of the Mutualistic Root Symbiont Piriformospora indica.</title>
        <authorList>
            <person name="Zuccaro A."/>
            <person name="Lahrmann U."/>
            <person name="Guldener U."/>
            <person name="Langen G."/>
            <person name="Pfiffi S."/>
            <person name="Biedenkopf D."/>
            <person name="Wong P."/>
            <person name="Samans B."/>
            <person name="Grimm C."/>
            <person name="Basiewicz M."/>
            <person name="Murat C."/>
            <person name="Martin F."/>
            <person name="Kogel K.H."/>
        </authorList>
    </citation>
    <scope>NUCLEOTIDE SEQUENCE [LARGE SCALE GENOMIC DNA]</scope>
    <source>
        <strain evidence="3 4">DSM 11827</strain>
    </source>
</reference>
<comment type="caution">
    <text evidence="3">The sequence shown here is derived from an EMBL/GenBank/DDBJ whole genome shotgun (WGS) entry which is preliminary data.</text>
</comment>
<evidence type="ECO:0000313" key="3">
    <source>
        <dbReference type="EMBL" id="CCA69936.1"/>
    </source>
</evidence>
<dbReference type="PANTHER" id="PTHR47815">
    <property type="entry name" value="UNIVERSAL STRESS PROTEIN A FAMILY PROTEIN C25B2.10"/>
    <property type="match status" value="1"/>
</dbReference>
<accession>G4TF37</accession>
<feature type="compositionally biased region" description="Basic residues" evidence="1">
    <location>
        <begin position="286"/>
        <end position="295"/>
    </location>
</feature>
<evidence type="ECO:0000256" key="1">
    <source>
        <dbReference type="SAM" id="MobiDB-lite"/>
    </source>
</evidence>
<evidence type="ECO:0000313" key="4">
    <source>
        <dbReference type="Proteomes" id="UP000007148"/>
    </source>
</evidence>
<feature type="compositionally biased region" description="Pro residues" evidence="1">
    <location>
        <begin position="21"/>
        <end position="31"/>
    </location>
</feature>
<name>G4TF37_SERID</name>
<dbReference type="STRING" id="1109443.G4TF37"/>